<evidence type="ECO:0000313" key="2">
    <source>
        <dbReference type="Proteomes" id="UP000036987"/>
    </source>
</evidence>
<dbReference type="PANTHER" id="PTHR33704:SF1">
    <property type="entry name" value="PROTEIN HEAT INTOLERANT 4-RELATED"/>
    <property type="match status" value="1"/>
</dbReference>
<dbReference type="InterPro" id="IPR039313">
    <property type="entry name" value="HIT4"/>
</dbReference>
<comment type="caution">
    <text evidence="1">The sequence shown here is derived from an EMBL/GenBank/DDBJ whole genome shotgun (WGS) entry which is preliminary data.</text>
</comment>
<organism evidence="1 2">
    <name type="scientific">Zostera marina</name>
    <name type="common">Eelgrass</name>
    <dbReference type="NCBI Taxonomy" id="29655"/>
    <lineage>
        <taxon>Eukaryota</taxon>
        <taxon>Viridiplantae</taxon>
        <taxon>Streptophyta</taxon>
        <taxon>Embryophyta</taxon>
        <taxon>Tracheophyta</taxon>
        <taxon>Spermatophyta</taxon>
        <taxon>Magnoliopsida</taxon>
        <taxon>Liliopsida</taxon>
        <taxon>Zosteraceae</taxon>
        <taxon>Zostera</taxon>
    </lineage>
</organism>
<dbReference type="OMA" id="WEMDEYE"/>
<dbReference type="Proteomes" id="UP000036987">
    <property type="component" value="Unassembled WGS sequence"/>
</dbReference>
<protein>
    <submittedName>
        <fullName evidence="1">Uncharacterized protein</fullName>
    </submittedName>
</protein>
<evidence type="ECO:0000313" key="1">
    <source>
        <dbReference type="EMBL" id="KMZ66802.1"/>
    </source>
</evidence>
<sequence>MLFIDGQNKITCIPVVVAVISPFPPSDKVGIKSIQRVDEEILPMKAMKMGWVPYIPLDHRHNQVDRLKSEIFTLACTQRRSALRHLKIDRIKQYEYCLPYFYQPLQEDEDDDDTVISIMYPMEPPLVRDFDMELDEIEEYTDELIKDEILPEDQKEDFKAFVKARARERKIAQRKAKEARRKAREDMDTTTRAAFENIQFYKFYPARSPDTPDISAVKSPFINRYYGKAHVVM</sequence>
<dbReference type="PANTHER" id="PTHR33704">
    <property type="entry name" value="PROTEIN HEAT INTOLERANT 4-RELATED"/>
    <property type="match status" value="1"/>
</dbReference>
<dbReference type="OrthoDB" id="20554at2759"/>
<dbReference type="EMBL" id="LFYR01000957">
    <property type="protein sequence ID" value="KMZ66802.1"/>
    <property type="molecule type" value="Genomic_DNA"/>
</dbReference>
<accession>A0A0K9PEX8</accession>
<dbReference type="GO" id="GO:1900034">
    <property type="term" value="P:regulation of cellular response to heat"/>
    <property type="evidence" value="ECO:0007669"/>
    <property type="project" value="InterPro"/>
</dbReference>
<reference evidence="2" key="1">
    <citation type="journal article" date="2016" name="Nature">
        <title>The genome of the seagrass Zostera marina reveals angiosperm adaptation to the sea.</title>
        <authorList>
            <person name="Olsen J.L."/>
            <person name="Rouze P."/>
            <person name="Verhelst B."/>
            <person name="Lin Y.-C."/>
            <person name="Bayer T."/>
            <person name="Collen J."/>
            <person name="Dattolo E."/>
            <person name="De Paoli E."/>
            <person name="Dittami S."/>
            <person name="Maumus F."/>
            <person name="Michel G."/>
            <person name="Kersting A."/>
            <person name="Lauritano C."/>
            <person name="Lohaus R."/>
            <person name="Toepel M."/>
            <person name="Tonon T."/>
            <person name="Vanneste K."/>
            <person name="Amirebrahimi M."/>
            <person name="Brakel J."/>
            <person name="Bostroem C."/>
            <person name="Chovatia M."/>
            <person name="Grimwood J."/>
            <person name="Jenkins J.W."/>
            <person name="Jueterbock A."/>
            <person name="Mraz A."/>
            <person name="Stam W.T."/>
            <person name="Tice H."/>
            <person name="Bornberg-Bauer E."/>
            <person name="Green P.J."/>
            <person name="Pearson G.A."/>
            <person name="Procaccini G."/>
            <person name="Duarte C.M."/>
            <person name="Schmutz J."/>
            <person name="Reusch T.B.H."/>
            <person name="Van de Peer Y."/>
        </authorList>
    </citation>
    <scope>NUCLEOTIDE SEQUENCE [LARGE SCALE GENOMIC DNA]</scope>
    <source>
        <strain evidence="2">cv. Finnish</strain>
    </source>
</reference>
<gene>
    <name evidence="1" type="ORF">ZOSMA_289G00430</name>
</gene>
<proteinExistence type="predicted"/>
<dbReference type="AlphaFoldDB" id="A0A0K9PEX8"/>
<keyword evidence="2" id="KW-1185">Reference proteome</keyword>
<name>A0A0K9PEX8_ZOSMR</name>